<evidence type="ECO:0000313" key="4">
    <source>
        <dbReference type="WBParaSite" id="SBAD_0001156901-mRNA-1"/>
    </source>
</evidence>
<dbReference type="AlphaFoldDB" id="A0A183J5P1"/>
<evidence type="ECO:0000313" key="3">
    <source>
        <dbReference type="Proteomes" id="UP000270296"/>
    </source>
</evidence>
<evidence type="ECO:0000313" key="2">
    <source>
        <dbReference type="EMBL" id="VDP37836.1"/>
    </source>
</evidence>
<protein>
    <submittedName>
        <fullName evidence="2 4">Uncharacterized protein</fullName>
    </submittedName>
</protein>
<name>A0A183J5P1_9BILA</name>
<organism evidence="4">
    <name type="scientific">Soboliphyme baturini</name>
    <dbReference type="NCBI Taxonomy" id="241478"/>
    <lineage>
        <taxon>Eukaryota</taxon>
        <taxon>Metazoa</taxon>
        <taxon>Ecdysozoa</taxon>
        <taxon>Nematoda</taxon>
        <taxon>Enoplea</taxon>
        <taxon>Dorylaimia</taxon>
        <taxon>Dioctophymatida</taxon>
        <taxon>Dioctophymatoidea</taxon>
        <taxon>Soboliphymatidae</taxon>
        <taxon>Soboliphyme</taxon>
    </lineage>
</organism>
<feature type="region of interest" description="Disordered" evidence="1">
    <location>
        <begin position="44"/>
        <end position="75"/>
    </location>
</feature>
<evidence type="ECO:0000256" key="1">
    <source>
        <dbReference type="SAM" id="MobiDB-lite"/>
    </source>
</evidence>
<reference evidence="2 3" key="2">
    <citation type="submission" date="2018-11" db="EMBL/GenBank/DDBJ databases">
        <authorList>
            <consortium name="Pathogen Informatics"/>
        </authorList>
    </citation>
    <scope>NUCLEOTIDE SEQUENCE [LARGE SCALE GENOMIC DNA]</scope>
</reference>
<gene>
    <name evidence="2" type="ORF">SBAD_LOCUS11189</name>
</gene>
<accession>A0A183J5P1</accession>
<keyword evidence="3" id="KW-1185">Reference proteome</keyword>
<feature type="compositionally biased region" description="Basic residues" evidence="1">
    <location>
        <begin position="44"/>
        <end position="55"/>
    </location>
</feature>
<sequence>MLVTRNSCAVARMLKLPIGQESKRGRHRRLVSVSAAGPSTKLLFKSRKSSPKHHLLGPTVSVENRSRRRGNEKLN</sequence>
<dbReference type="EMBL" id="UZAM01015216">
    <property type="protein sequence ID" value="VDP37836.1"/>
    <property type="molecule type" value="Genomic_DNA"/>
</dbReference>
<dbReference type="WBParaSite" id="SBAD_0001156901-mRNA-1">
    <property type="protein sequence ID" value="SBAD_0001156901-mRNA-1"/>
    <property type="gene ID" value="SBAD_0001156901"/>
</dbReference>
<reference evidence="4" key="1">
    <citation type="submission" date="2016-06" db="UniProtKB">
        <authorList>
            <consortium name="WormBaseParasite"/>
        </authorList>
    </citation>
    <scope>IDENTIFICATION</scope>
</reference>
<dbReference type="Proteomes" id="UP000270296">
    <property type="component" value="Unassembled WGS sequence"/>
</dbReference>
<proteinExistence type="predicted"/>